<dbReference type="Proteomes" id="UP000322234">
    <property type="component" value="Unassembled WGS sequence"/>
</dbReference>
<accession>A0A6B0QQ24</accession>
<comment type="caution">
    <text evidence="2">The sequence shown here is derived from an EMBL/GenBank/DDBJ whole genome shotgun (WGS) entry which is preliminary data.</text>
</comment>
<reference evidence="2" key="1">
    <citation type="submission" date="2019-10" db="EMBL/GenBank/DDBJ databases">
        <title>The sequence and de novo assembly of the wild yak genome.</title>
        <authorList>
            <person name="Liu Y."/>
        </authorList>
    </citation>
    <scope>NUCLEOTIDE SEQUENCE [LARGE SCALE GENOMIC DNA]</scope>
    <source>
        <strain evidence="2">WY2019</strain>
    </source>
</reference>
<feature type="compositionally biased region" description="Basic and acidic residues" evidence="1">
    <location>
        <begin position="38"/>
        <end position="47"/>
    </location>
</feature>
<feature type="region of interest" description="Disordered" evidence="1">
    <location>
        <begin position="1"/>
        <end position="66"/>
    </location>
</feature>
<evidence type="ECO:0000313" key="3">
    <source>
        <dbReference type="Proteomes" id="UP000322234"/>
    </source>
</evidence>
<protein>
    <submittedName>
        <fullName evidence="2">Uncharacterized protein</fullName>
    </submittedName>
</protein>
<dbReference type="EMBL" id="VBQZ03000001">
    <property type="protein sequence ID" value="MXQ79100.1"/>
    <property type="molecule type" value="Genomic_DNA"/>
</dbReference>
<gene>
    <name evidence="2" type="ORF">E5288_WYG000661</name>
</gene>
<evidence type="ECO:0000256" key="1">
    <source>
        <dbReference type="SAM" id="MobiDB-lite"/>
    </source>
</evidence>
<dbReference type="AlphaFoldDB" id="A0A6B0QQ24"/>
<name>A0A6B0QQ24_9CETA</name>
<organism evidence="2 3">
    <name type="scientific">Bos mutus</name>
    <name type="common">wild yak</name>
    <dbReference type="NCBI Taxonomy" id="72004"/>
    <lineage>
        <taxon>Eukaryota</taxon>
        <taxon>Metazoa</taxon>
        <taxon>Chordata</taxon>
        <taxon>Craniata</taxon>
        <taxon>Vertebrata</taxon>
        <taxon>Euteleostomi</taxon>
        <taxon>Mammalia</taxon>
        <taxon>Eutheria</taxon>
        <taxon>Laurasiatheria</taxon>
        <taxon>Artiodactyla</taxon>
        <taxon>Ruminantia</taxon>
        <taxon>Pecora</taxon>
        <taxon>Bovidae</taxon>
        <taxon>Bovinae</taxon>
        <taxon>Bos</taxon>
    </lineage>
</organism>
<proteinExistence type="predicted"/>
<feature type="compositionally biased region" description="Polar residues" evidence="1">
    <location>
        <begin position="9"/>
        <end position="19"/>
    </location>
</feature>
<sequence length="66" mass="6996">MGLREDDGPQTSYGDTSLIGSVPSWIDESQDGSLPEAQTERMSETPDRPGNSGYGGEDAVLTSNHP</sequence>
<evidence type="ECO:0000313" key="2">
    <source>
        <dbReference type="EMBL" id="MXQ79100.1"/>
    </source>
</evidence>
<keyword evidence="3" id="KW-1185">Reference proteome</keyword>